<evidence type="ECO:0000256" key="1">
    <source>
        <dbReference type="SAM" id="MobiDB-lite"/>
    </source>
</evidence>
<comment type="caution">
    <text evidence="2">The sequence shown here is derived from an EMBL/GenBank/DDBJ whole genome shotgun (WGS) entry which is preliminary data.</text>
</comment>
<dbReference type="EMBL" id="JAGKHQ010000006">
    <property type="protein sequence ID" value="KAG7513677.1"/>
    <property type="molecule type" value="Genomic_DNA"/>
</dbReference>
<sequence>MTTMTSLQGLAQRRQRSSRQTAWATAGAARRPERTGCRIENAWTTAGGKDVRSGARRSDCFTRRHTGLRGRGD</sequence>
<protein>
    <submittedName>
        <fullName evidence="2">Uncharacterized protein</fullName>
    </submittedName>
</protein>
<dbReference type="EMBL" id="JAGKHQ010000006">
    <property type="protein sequence ID" value="KAG7513676.1"/>
    <property type="molecule type" value="Genomic_DNA"/>
</dbReference>
<evidence type="ECO:0000313" key="3">
    <source>
        <dbReference type="Proteomes" id="UP000693946"/>
    </source>
</evidence>
<keyword evidence="3" id="KW-1185">Reference proteome</keyword>
<name>A0AAV6SAR6_SOLSE</name>
<reference evidence="2" key="2">
    <citation type="submission" date="2021-03" db="EMBL/GenBank/DDBJ databases">
        <authorList>
            <person name="Guerrero-Cozar I."/>
            <person name="Gomez-Garrido J."/>
            <person name="Berbel C."/>
            <person name="Martinez-Blanch J.F."/>
            <person name="Alioto T."/>
            <person name="Claros M.G."/>
            <person name="Gagnaire P.A."/>
            <person name="Manchado M."/>
        </authorList>
    </citation>
    <scope>NUCLEOTIDE SEQUENCE</scope>
    <source>
        <strain evidence="2">Sse05_10M</strain>
        <tissue evidence="2">Blood</tissue>
    </source>
</reference>
<organism evidence="2 3">
    <name type="scientific">Solea senegalensis</name>
    <name type="common">Senegalese sole</name>
    <dbReference type="NCBI Taxonomy" id="28829"/>
    <lineage>
        <taxon>Eukaryota</taxon>
        <taxon>Metazoa</taxon>
        <taxon>Chordata</taxon>
        <taxon>Craniata</taxon>
        <taxon>Vertebrata</taxon>
        <taxon>Euteleostomi</taxon>
        <taxon>Actinopterygii</taxon>
        <taxon>Neopterygii</taxon>
        <taxon>Teleostei</taxon>
        <taxon>Neoteleostei</taxon>
        <taxon>Acanthomorphata</taxon>
        <taxon>Carangaria</taxon>
        <taxon>Pleuronectiformes</taxon>
        <taxon>Pleuronectoidei</taxon>
        <taxon>Soleidae</taxon>
        <taxon>Solea</taxon>
    </lineage>
</organism>
<feature type="region of interest" description="Disordered" evidence="1">
    <location>
        <begin position="1"/>
        <end position="36"/>
    </location>
</feature>
<gene>
    <name evidence="2" type="ORF">JOB18_013738</name>
</gene>
<reference evidence="2 3" key="1">
    <citation type="journal article" date="2021" name="Sci. Rep.">
        <title>Chromosome anchoring in Senegalese sole (Solea senegalensis) reveals sex-associated markers and genome rearrangements in flatfish.</title>
        <authorList>
            <person name="Guerrero-Cozar I."/>
            <person name="Gomez-Garrido J."/>
            <person name="Berbel C."/>
            <person name="Martinez-Blanch J.F."/>
            <person name="Alioto T."/>
            <person name="Claros M.G."/>
            <person name="Gagnaire P.A."/>
            <person name="Manchado M."/>
        </authorList>
    </citation>
    <scope>NUCLEOTIDE SEQUENCE [LARGE SCALE GENOMIC DNA]</scope>
    <source>
        <strain evidence="2">Sse05_10M</strain>
    </source>
</reference>
<dbReference type="Proteomes" id="UP000693946">
    <property type="component" value="Linkage Group LG14"/>
</dbReference>
<evidence type="ECO:0000313" key="2">
    <source>
        <dbReference type="EMBL" id="KAG7513677.1"/>
    </source>
</evidence>
<proteinExistence type="predicted"/>
<dbReference type="AlphaFoldDB" id="A0AAV6SAR6"/>
<accession>A0AAV6SAR6</accession>